<reference evidence="2" key="1">
    <citation type="submission" date="2020-05" db="UniProtKB">
        <authorList>
            <consortium name="EnsemblMetazoa"/>
        </authorList>
    </citation>
    <scope>IDENTIFICATION</scope>
    <source>
        <strain evidence="2">BB02</strain>
    </source>
</reference>
<sequence>MLQAKPQEYSVYSKVLKKIFASHKSIMPLISFVGCGVLGGAAVIGYSLKTKADIRTHDKKQVEYANILPESCFKLFHQTPLEDDPRLVEARKLVYGQTSN</sequence>
<dbReference type="PROSITE" id="PS51257">
    <property type="entry name" value="PROKAR_LIPOPROTEIN"/>
    <property type="match status" value="1"/>
</dbReference>
<dbReference type="Pfam" id="PF06522">
    <property type="entry name" value="B12D"/>
    <property type="match status" value="1"/>
</dbReference>
<evidence type="ECO:0000256" key="1">
    <source>
        <dbReference type="SAM" id="Phobius"/>
    </source>
</evidence>
<evidence type="ECO:0000313" key="2">
    <source>
        <dbReference type="EnsemblMetazoa" id="BGLB034828-PA"/>
    </source>
</evidence>
<dbReference type="OrthoDB" id="10471187at2759"/>
<dbReference type="KEGG" id="bgt:106057981"/>
<dbReference type="EnsemblMetazoa" id="BGLB034828-RA">
    <property type="protein sequence ID" value="BGLB034828-PA"/>
    <property type="gene ID" value="BGLB034828"/>
</dbReference>
<dbReference type="InterPro" id="IPR010530">
    <property type="entry name" value="B12D"/>
</dbReference>
<proteinExistence type="predicted"/>
<protein>
    <submittedName>
        <fullName evidence="2">Uncharacterized protein</fullName>
    </submittedName>
</protein>
<dbReference type="AlphaFoldDB" id="A0A2C9LTJ5"/>
<evidence type="ECO:0000313" key="3">
    <source>
        <dbReference type="Proteomes" id="UP000076420"/>
    </source>
</evidence>
<organism evidence="2 3">
    <name type="scientific">Biomphalaria glabrata</name>
    <name type="common">Bloodfluke planorb</name>
    <name type="synonym">Freshwater snail</name>
    <dbReference type="NCBI Taxonomy" id="6526"/>
    <lineage>
        <taxon>Eukaryota</taxon>
        <taxon>Metazoa</taxon>
        <taxon>Spiralia</taxon>
        <taxon>Lophotrochozoa</taxon>
        <taxon>Mollusca</taxon>
        <taxon>Gastropoda</taxon>
        <taxon>Heterobranchia</taxon>
        <taxon>Euthyneura</taxon>
        <taxon>Panpulmonata</taxon>
        <taxon>Hygrophila</taxon>
        <taxon>Lymnaeoidea</taxon>
        <taxon>Planorbidae</taxon>
        <taxon>Biomphalaria</taxon>
    </lineage>
</organism>
<dbReference type="VEuPathDB" id="VectorBase:BGLB034828"/>
<feature type="transmembrane region" description="Helical" evidence="1">
    <location>
        <begin position="26"/>
        <end position="48"/>
    </location>
</feature>
<name>A0A2C9LTJ5_BIOGL</name>
<keyword evidence="1" id="KW-0812">Transmembrane</keyword>
<accession>A0A2C9LTJ5</accession>
<keyword evidence="1" id="KW-1133">Transmembrane helix</keyword>
<dbReference type="Proteomes" id="UP000076420">
    <property type="component" value="Unassembled WGS sequence"/>
</dbReference>
<keyword evidence="1" id="KW-0472">Membrane</keyword>
<gene>
    <name evidence="2" type="primary">106057981</name>
</gene>